<accession>A0A2A9F9L5</accession>
<organism evidence="1 2">
    <name type="scientific">Amycolatopsis sulphurea</name>
    <dbReference type="NCBI Taxonomy" id="76022"/>
    <lineage>
        <taxon>Bacteria</taxon>
        <taxon>Bacillati</taxon>
        <taxon>Actinomycetota</taxon>
        <taxon>Actinomycetes</taxon>
        <taxon>Pseudonocardiales</taxon>
        <taxon>Pseudonocardiaceae</taxon>
        <taxon>Amycolatopsis</taxon>
    </lineage>
</organism>
<proteinExistence type="predicted"/>
<name>A0A2A9F9L5_9PSEU</name>
<comment type="caution">
    <text evidence="1">The sequence shown here is derived from an EMBL/GenBank/DDBJ whole genome shotgun (WGS) entry which is preliminary data.</text>
</comment>
<dbReference type="EMBL" id="PDJK01000002">
    <property type="protein sequence ID" value="PFG47232.1"/>
    <property type="molecule type" value="Genomic_DNA"/>
</dbReference>
<protein>
    <submittedName>
        <fullName evidence="1">Uncharacterized protein</fullName>
    </submittedName>
</protein>
<reference evidence="1 2" key="1">
    <citation type="submission" date="2017-10" db="EMBL/GenBank/DDBJ databases">
        <title>Sequencing the genomes of 1000 actinobacteria strains.</title>
        <authorList>
            <person name="Klenk H.-P."/>
        </authorList>
    </citation>
    <scope>NUCLEOTIDE SEQUENCE [LARGE SCALE GENOMIC DNA]</scope>
    <source>
        <strain evidence="1 2">DSM 46092</strain>
    </source>
</reference>
<keyword evidence="2" id="KW-1185">Reference proteome</keyword>
<gene>
    <name evidence="1" type="ORF">ATK36_2265</name>
</gene>
<dbReference type="AlphaFoldDB" id="A0A2A9F9L5"/>
<evidence type="ECO:0000313" key="1">
    <source>
        <dbReference type="EMBL" id="PFG47232.1"/>
    </source>
</evidence>
<dbReference type="Proteomes" id="UP000243542">
    <property type="component" value="Unassembled WGS sequence"/>
</dbReference>
<evidence type="ECO:0000313" key="2">
    <source>
        <dbReference type="Proteomes" id="UP000243542"/>
    </source>
</evidence>
<sequence length="35" mass="3938">MVLLCPKLFMVATSVWSPFMVVMPRSCPSLPVTLR</sequence>